<sequence length="39" mass="4289">MEGREGEHTPCLGSSCRSIGHELNHDDVFNVPVLLLIRG</sequence>
<gene>
    <name evidence="1" type="ORF">HMPREF9153_2000</name>
</gene>
<dbReference type="HOGENOM" id="CLU_3315162_0_0_11"/>
<organism evidence="1 2">
    <name type="scientific">Cutibacterium avidum ATCC 25577</name>
    <dbReference type="NCBI Taxonomy" id="997355"/>
    <lineage>
        <taxon>Bacteria</taxon>
        <taxon>Bacillati</taxon>
        <taxon>Actinomycetota</taxon>
        <taxon>Actinomycetes</taxon>
        <taxon>Propionibacteriales</taxon>
        <taxon>Propionibacteriaceae</taxon>
        <taxon>Cutibacterium</taxon>
    </lineage>
</organism>
<evidence type="ECO:0000313" key="1">
    <source>
        <dbReference type="EMBL" id="EGY77047.1"/>
    </source>
</evidence>
<dbReference type="Proteomes" id="UP000005332">
    <property type="component" value="Unassembled WGS sequence"/>
</dbReference>
<proteinExistence type="predicted"/>
<name>G4CZX8_9ACTN</name>
<reference evidence="1 2" key="1">
    <citation type="submission" date="2011-06" db="EMBL/GenBank/DDBJ databases">
        <authorList>
            <person name="Muzny D."/>
            <person name="Qin X."/>
            <person name="Deng J."/>
            <person name="Jiang H."/>
            <person name="Liu Y."/>
            <person name="Qu J."/>
            <person name="Song X.-Z."/>
            <person name="Zhang L."/>
            <person name="Thornton R."/>
            <person name="Coyle M."/>
            <person name="Francisco L."/>
            <person name="Jackson L."/>
            <person name="Javaid M."/>
            <person name="Korchina V."/>
            <person name="Kovar C."/>
            <person name="Mata R."/>
            <person name="Mathew T."/>
            <person name="Ngo R."/>
            <person name="Nguyen L."/>
            <person name="Nguyen N."/>
            <person name="Okwuonu G."/>
            <person name="Ongeri F."/>
            <person name="Pham C."/>
            <person name="Simmons D."/>
            <person name="Wilczek-Boney K."/>
            <person name="Hale W."/>
            <person name="Jakkamsetti A."/>
            <person name="Pham P."/>
            <person name="Ruth R."/>
            <person name="San Lucas F."/>
            <person name="Warren J."/>
            <person name="Zhang J."/>
            <person name="Zhao Z."/>
            <person name="Zhou C."/>
            <person name="Zhu D."/>
            <person name="Lee S."/>
            <person name="Bess C."/>
            <person name="Blankenburg K."/>
            <person name="Forbes L."/>
            <person name="Fu Q."/>
            <person name="Gubbala S."/>
            <person name="Hirani K."/>
            <person name="Jayaseelan J.C."/>
            <person name="Lara F."/>
            <person name="Munidasa M."/>
            <person name="Palculict T."/>
            <person name="Patil S."/>
            <person name="Pu L.-L."/>
            <person name="Saada N."/>
            <person name="Tang L."/>
            <person name="Weissenberger G."/>
            <person name="Zhu Y."/>
            <person name="Hemphill L."/>
            <person name="Shang Y."/>
            <person name="Youmans B."/>
            <person name="Ayvaz T."/>
            <person name="Ross M."/>
            <person name="Santibanez J."/>
            <person name="Aqrawi P."/>
            <person name="Gross S."/>
            <person name="Joshi V."/>
            <person name="Fowler G."/>
            <person name="Nazareth L."/>
            <person name="Reid J."/>
            <person name="Worley K."/>
            <person name="Petrosino J."/>
            <person name="Highlander S."/>
            <person name="Gibbs R."/>
        </authorList>
    </citation>
    <scope>NUCLEOTIDE SEQUENCE [LARGE SCALE GENOMIC DNA]</scope>
    <source>
        <strain evidence="1 2">ATCC 25577</strain>
    </source>
</reference>
<dbReference type="EMBL" id="AGBA01000015">
    <property type="protein sequence ID" value="EGY77047.1"/>
    <property type="molecule type" value="Genomic_DNA"/>
</dbReference>
<comment type="caution">
    <text evidence="1">The sequence shown here is derived from an EMBL/GenBank/DDBJ whole genome shotgun (WGS) entry which is preliminary data.</text>
</comment>
<dbReference type="AlphaFoldDB" id="G4CZX8"/>
<evidence type="ECO:0000313" key="2">
    <source>
        <dbReference type="Proteomes" id="UP000005332"/>
    </source>
</evidence>
<accession>G4CZX8</accession>
<protein>
    <submittedName>
        <fullName evidence="1">Uncharacterized protein</fullName>
    </submittedName>
</protein>
<keyword evidence="2" id="KW-1185">Reference proteome</keyword>